<keyword evidence="3" id="KW-0597">Phosphoprotein</keyword>
<evidence type="ECO:0000256" key="6">
    <source>
        <dbReference type="ARBA" id="ARBA00023012"/>
    </source>
</evidence>
<evidence type="ECO:0000256" key="5">
    <source>
        <dbReference type="ARBA" id="ARBA00022777"/>
    </source>
</evidence>
<accession>A0A1I5Q6Y3</accession>
<dbReference type="SUPFAM" id="SSF55874">
    <property type="entry name" value="ATPase domain of HSP90 chaperone/DNA topoisomerase II/histidine kinase"/>
    <property type="match status" value="1"/>
</dbReference>
<dbReference type="InterPro" id="IPR036890">
    <property type="entry name" value="HATPase_C_sf"/>
</dbReference>
<dbReference type="OrthoDB" id="9813151at2"/>
<dbReference type="PANTHER" id="PTHR45453:SF1">
    <property type="entry name" value="PHOSPHATE REGULON SENSOR PROTEIN PHOR"/>
    <property type="match status" value="1"/>
</dbReference>
<dbReference type="Gene3D" id="1.10.287.130">
    <property type="match status" value="1"/>
</dbReference>
<evidence type="ECO:0000256" key="4">
    <source>
        <dbReference type="ARBA" id="ARBA00022679"/>
    </source>
</evidence>
<evidence type="ECO:0000256" key="8">
    <source>
        <dbReference type="SAM" id="Phobius"/>
    </source>
</evidence>
<keyword evidence="6" id="KW-0902">Two-component regulatory system</keyword>
<dbReference type="GO" id="GO:0016036">
    <property type="term" value="P:cellular response to phosphate starvation"/>
    <property type="evidence" value="ECO:0007669"/>
    <property type="project" value="TreeGrafter"/>
</dbReference>
<dbReference type="InterPro" id="IPR004358">
    <property type="entry name" value="Sig_transdc_His_kin-like_C"/>
</dbReference>
<evidence type="ECO:0000313" key="10">
    <source>
        <dbReference type="EMBL" id="SFP42108.1"/>
    </source>
</evidence>
<keyword evidence="4" id="KW-0808">Transferase</keyword>
<protein>
    <recommendedName>
        <fullName evidence="2">histidine kinase</fullName>
        <ecNumber evidence="2">2.7.13.3</ecNumber>
    </recommendedName>
</protein>
<evidence type="ECO:0000256" key="2">
    <source>
        <dbReference type="ARBA" id="ARBA00012438"/>
    </source>
</evidence>
<dbReference type="GO" id="GO:0004721">
    <property type="term" value="F:phosphoprotein phosphatase activity"/>
    <property type="evidence" value="ECO:0007669"/>
    <property type="project" value="TreeGrafter"/>
</dbReference>
<keyword evidence="11" id="KW-1185">Reference proteome</keyword>
<dbReference type="Gene3D" id="3.30.565.10">
    <property type="entry name" value="Histidine kinase-like ATPase, C-terminal domain"/>
    <property type="match status" value="1"/>
</dbReference>
<feature type="transmembrane region" description="Helical" evidence="8">
    <location>
        <begin position="34"/>
        <end position="54"/>
    </location>
</feature>
<dbReference type="InterPro" id="IPR003661">
    <property type="entry name" value="HisK_dim/P_dom"/>
</dbReference>
<evidence type="ECO:0000256" key="3">
    <source>
        <dbReference type="ARBA" id="ARBA00022553"/>
    </source>
</evidence>
<dbReference type="SMART" id="SM00388">
    <property type="entry name" value="HisKA"/>
    <property type="match status" value="1"/>
</dbReference>
<dbReference type="AlphaFoldDB" id="A0A1I5Q6Y3"/>
<dbReference type="FunFam" id="1.10.287.130:FF:000001">
    <property type="entry name" value="Two-component sensor histidine kinase"/>
    <property type="match status" value="1"/>
</dbReference>
<dbReference type="FunFam" id="3.30.565.10:FF:000006">
    <property type="entry name" value="Sensor histidine kinase WalK"/>
    <property type="match status" value="1"/>
</dbReference>
<sequence length="344" mass="39093">MLVNPRFLAFLLATAIAILVTAFLSFLPEATANVIFISFIATMIIGGFLIYFALDYLVFQEVNKLYDTINRLKTKDFSLISKKKLYRNANPIKKLNDELFVYVAKKEQEVNELRRLEKFRREFLADVSHELKTPIFAAQGFVHTLLDGAMNDERVNEKFLMKAAKSLDGLDALVKDLLTLSQMEIGDIKMNKERVDIQAMTKEIFEQLEGKIKDRNVTVKITAPTEKTYVSADNQRISQVMTNLIDNAIKYGKEDGKVVVSFEDDKKHWLISVKDNGAGIGPEHLNRIFERFYRIEKSRSKDKGGTGLGLAIVKHIVQAHKSKISVMSKPDKGTTFSFKLDKAD</sequence>
<dbReference type="InterPro" id="IPR050351">
    <property type="entry name" value="BphY/WalK/GraS-like"/>
</dbReference>
<dbReference type="InterPro" id="IPR036097">
    <property type="entry name" value="HisK_dim/P_sf"/>
</dbReference>
<keyword evidence="7 8" id="KW-0472">Membrane</keyword>
<dbReference type="Pfam" id="PF02518">
    <property type="entry name" value="HATPase_c"/>
    <property type="match status" value="1"/>
</dbReference>
<keyword evidence="8" id="KW-0812">Transmembrane</keyword>
<dbReference type="PANTHER" id="PTHR45453">
    <property type="entry name" value="PHOSPHATE REGULON SENSOR PROTEIN PHOR"/>
    <property type="match status" value="1"/>
</dbReference>
<feature type="domain" description="Histidine kinase" evidence="9">
    <location>
        <begin position="126"/>
        <end position="344"/>
    </location>
</feature>
<dbReference type="GO" id="GO:0000155">
    <property type="term" value="F:phosphorelay sensor kinase activity"/>
    <property type="evidence" value="ECO:0007669"/>
    <property type="project" value="InterPro"/>
</dbReference>
<dbReference type="STRING" id="1079859.SAMN04515674_10348"/>
<dbReference type="EMBL" id="FOXH01000003">
    <property type="protein sequence ID" value="SFP42108.1"/>
    <property type="molecule type" value="Genomic_DNA"/>
</dbReference>
<organism evidence="10 11">
    <name type="scientific">Pseudarcicella hirudinis</name>
    <dbReference type="NCBI Taxonomy" id="1079859"/>
    <lineage>
        <taxon>Bacteria</taxon>
        <taxon>Pseudomonadati</taxon>
        <taxon>Bacteroidota</taxon>
        <taxon>Cytophagia</taxon>
        <taxon>Cytophagales</taxon>
        <taxon>Flectobacillaceae</taxon>
        <taxon>Pseudarcicella</taxon>
    </lineage>
</organism>
<evidence type="ECO:0000313" key="11">
    <source>
        <dbReference type="Proteomes" id="UP000199306"/>
    </source>
</evidence>
<dbReference type="Proteomes" id="UP000199306">
    <property type="component" value="Unassembled WGS sequence"/>
</dbReference>
<dbReference type="PRINTS" id="PR00344">
    <property type="entry name" value="BCTRLSENSOR"/>
</dbReference>
<evidence type="ECO:0000259" key="9">
    <source>
        <dbReference type="PROSITE" id="PS50109"/>
    </source>
</evidence>
<keyword evidence="8" id="KW-1133">Transmembrane helix</keyword>
<dbReference type="SUPFAM" id="SSF47384">
    <property type="entry name" value="Homodimeric domain of signal transducing histidine kinase"/>
    <property type="match status" value="1"/>
</dbReference>
<dbReference type="InterPro" id="IPR005467">
    <property type="entry name" value="His_kinase_dom"/>
</dbReference>
<reference evidence="10 11" key="1">
    <citation type="submission" date="2016-10" db="EMBL/GenBank/DDBJ databases">
        <authorList>
            <person name="de Groot N.N."/>
        </authorList>
    </citation>
    <scope>NUCLEOTIDE SEQUENCE [LARGE SCALE GENOMIC DNA]</scope>
    <source>
        <strain evidence="11">E92,LMG 26720,CCM 7988</strain>
    </source>
</reference>
<dbReference type="SMART" id="SM00387">
    <property type="entry name" value="HATPase_c"/>
    <property type="match status" value="1"/>
</dbReference>
<dbReference type="Pfam" id="PF00512">
    <property type="entry name" value="HisKA"/>
    <property type="match status" value="1"/>
</dbReference>
<dbReference type="GO" id="GO:0005886">
    <property type="term" value="C:plasma membrane"/>
    <property type="evidence" value="ECO:0007669"/>
    <property type="project" value="TreeGrafter"/>
</dbReference>
<name>A0A1I5Q6Y3_9BACT</name>
<dbReference type="CDD" id="cd00082">
    <property type="entry name" value="HisKA"/>
    <property type="match status" value="1"/>
</dbReference>
<gene>
    <name evidence="10" type="ORF">SAMN04515674_10348</name>
</gene>
<feature type="transmembrane region" description="Helical" evidence="8">
    <location>
        <begin position="7"/>
        <end position="28"/>
    </location>
</feature>
<dbReference type="CDD" id="cd00075">
    <property type="entry name" value="HATPase"/>
    <property type="match status" value="1"/>
</dbReference>
<evidence type="ECO:0000256" key="7">
    <source>
        <dbReference type="ARBA" id="ARBA00023136"/>
    </source>
</evidence>
<proteinExistence type="predicted"/>
<dbReference type="EC" id="2.7.13.3" evidence="2"/>
<keyword evidence="5 10" id="KW-0418">Kinase</keyword>
<comment type="catalytic activity">
    <reaction evidence="1">
        <text>ATP + protein L-histidine = ADP + protein N-phospho-L-histidine.</text>
        <dbReference type="EC" id="2.7.13.3"/>
    </reaction>
</comment>
<dbReference type="PROSITE" id="PS50109">
    <property type="entry name" value="HIS_KIN"/>
    <property type="match status" value="1"/>
</dbReference>
<dbReference type="InterPro" id="IPR003594">
    <property type="entry name" value="HATPase_dom"/>
</dbReference>
<evidence type="ECO:0000256" key="1">
    <source>
        <dbReference type="ARBA" id="ARBA00000085"/>
    </source>
</evidence>
<dbReference type="RefSeq" id="WP_092013828.1">
    <property type="nucleotide sequence ID" value="NZ_FOXH01000003.1"/>
</dbReference>